<dbReference type="InterPro" id="IPR053206">
    <property type="entry name" value="Dimeric_xanthone_biosynth"/>
</dbReference>
<evidence type="ECO:0000313" key="3">
    <source>
        <dbReference type="EMBL" id="TVY71380.1"/>
    </source>
</evidence>
<evidence type="ECO:0000313" key="4">
    <source>
        <dbReference type="Proteomes" id="UP000469558"/>
    </source>
</evidence>
<dbReference type="PANTHER" id="PTHR38048:SF1">
    <property type="entry name" value="HEMERYTHRIN-LIKE DOMAIN-CONTAINING PROTEIN"/>
    <property type="match status" value="1"/>
</dbReference>
<keyword evidence="4" id="KW-1185">Reference proteome</keyword>
<dbReference type="OrthoDB" id="10044044at2759"/>
<accession>A0A8T9BYH1</accession>
<dbReference type="Proteomes" id="UP000469558">
    <property type="component" value="Unassembled WGS sequence"/>
</dbReference>
<dbReference type="InterPro" id="IPR012312">
    <property type="entry name" value="Hemerythrin-like"/>
</dbReference>
<protein>
    <recommendedName>
        <fullName evidence="2">Hemerythrin-like domain-containing protein</fullName>
    </recommendedName>
</protein>
<feature type="non-terminal residue" evidence="3">
    <location>
        <position position="1"/>
    </location>
</feature>
<dbReference type="PANTHER" id="PTHR38048">
    <property type="entry name" value="EXPRESSED PROTEIN"/>
    <property type="match status" value="1"/>
</dbReference>
<proteinExistence type="predicted"/>
<comment type="caution">
    <text evidence="3">The sequence shown here is derived from an EMBL/GenBank/DDBJ whole genome shotgun (WGS) entry which is preliminary data.</text>
</comment>
<feature type="domain" description="Hemerythrin-like" evidence="2">
    <location>
        <begin position="52"/>
        <end position="152"/>
    </location>
</feature>
<dbReference type="AlphaFoldDB" id="A0A8T9BYH1"/>
<evidence type="ECO:0000259" key="2">
    <source>
        <dbReference type="Pfam" id="PF01814"/>
    </source>
</evidence>
<reference evidence="3 4" key="1">
    <citation type="submission" date="2018-05" db="EMBL/GenBank/DDBJ databases">
        <title>Genome sequencing and assembly of the regulated plant pathogen Lachnellula willkommii and related sister species for the development of diagnostic species identification markers.</title>
        <authorList>
            <person name="Giroux E."/>
            <person name="Bilodeau G."/>
        </authorList>
    </citation>
    <scope>NUCLEOTIDE SEQUENCE [LARGE SCALE GENOMIC DNA]</scope>
    <source>
        <strain evidence="3 4">CBS 268.59</strain>
    </source>
</reference>
<dbReference type="Gene3D" id="1.20.120.520">
    <property type="entry name" value="nmb1532 protein domain like"/>
    <property type="match status" value="1"/>
</dbReference>
<organism evidence="3 4">
    <name type="scientific">Lachnellula suecica</name>
    <dbReference type="NCBI Taxonomy" id="602035"/>
    <lineage>
        <taxon>Eukaryota</taxon>
        <taxon>Fungi</taxon>
        <taxon>Dikarya</taxon>
        <taxon>Ascomycota</taxon>
        <taxon>Pezizomycotina</taxon>
        <taxon>Leotiomycetes</taxon>
        <taxon>Helotiales</taxon>
        <taxon>Lachnaceae</taxon>
        <taxon>Lachnellula</taxon>
    </lineage>
</organism>
<feature type="region of interest" description="Disordered" evidence="1">
    <location>
        <begin position="1"/>
        <end position="22"/>
    </location>
</feature>
<dbReference type="Pfam" id="PF01814">
    <property type="entry name" value="Hemerythrin"/>
    <property type="match status" value="1"/>
</dbReference>
<name>A0A8T9BYH1_9HELO</name>
<sequence>MADLQKEAAILGGEAQNEAVKKPEVKEEVVKEEEKLPKLSAAEFRVYNRMADSMEYFHNHFRHSWTVLKTACDAGRRPQNMSLKAFLTTGLSFLHSLEAHHSIEEVHIFPILARKMPEFKAGRNAAELLRQHKEIHKGMEKLEEYLNSVRSGERELELAVMKERMEVDGWG</sequence>
<dbReference type="EMBL" id="QGMK01001249">
    <property type="protein sequence ID" value="TVY71380.1"/>
    <property type="molecule type" value="Genomic_DNA"/>
</dbReference>
<gene>
    <name evidence="3" type="ORF">LSUE1_G006839</name>
</gene>
<evidence type="ECO:0000256" key="1">
    <source>
        <dbReference type="SAM" id="MobiDB-lite"/>
    </source>
</evidence>
<dbReference type="CDD" id="cd12108">
    <property type="entry name" value="Hr-like"/>
    <property type="match status" value="1"/>
</dbReference>